<evidence type="ECO:0000313" key="2">
    <source>
        <dbReference type="EMBL" id="KAF2461877.1"/>
    </source>
</evidence>
<feature type="region of interest" description="Disordered" evidence="1">
    <location>
        <begin position="78"/>
        <end position="99"/>
    </location>
</feature>
<accession>A0A6A6PDP8</accession>
<sequence>MAPSHRRVYRVKFIQEAKPGKLSIKPVGCVREMHSEELYLDSPSSHQGRRGGSKVFVYVCALSLPGCSNGHGLTSSDARLDKAHGTSSSPRRPAPPLPLPVAFARKQTPRARLEESSDSFWVAFVSIAPLRRRVLGHFFFFFFYAPYRAPCSAGLAQASTS</sequence>
<dbReference type="AlphaFoldDB" id="A0A6A6PDP8"/>
<gene>
    <name evidence="2" type="ORF">BDY21DRAFT_2850</name>
</gene>
<evidence type="ECO:0000313" key="3">
    <source>
        <dbReference type="Proteomes" id="UP000799766"/>
    </source>
</evidence>
<reference evidence="2" key="1">
    <citation type="journal article" date="2020" name="Stud. Mycol.">
        <title>101 Dothideomycetes genomes: a test case for predicting lifestyles and emergence of pathogens.</title>
        <authorList>
            <person name="Haridas S."/>
            <person name="Albert R."/>
            <person name="Binder M."/>
            <person name="Bloem J."/>
            <person name="Labutti K."/>
            <person name="Salamov A."/>
            <person name="Andreopoulos B."/>
            <person name="Baker S."/>
            <person name="Barry K."/>
            <person name="Bills G."/>
            <person name="Bluhm B."/>
            <person name="Cannon C."/>
            <person name="Castanera R."/>
            <person name="Culley D."/>
            <person name="Daum C."/>
            <person name="Ezra D."/>
            <person name="Gonzalez J."/>
            <person name="Henrissat B."/>
            <person name="Kuo A."/>
            <person name="Liang C."/>
            <person name="Lipzen A."/>
            <person name="Lutzoni F."/>
            <person name="Magnuson J."/>
            <person name="Mondo S."/>
            <person name="Nolan M."/>
            <person name="Ohm R."/>
            <person name="Pangilinan J."/>
            <person name="Park H.-J."/>
            <person name="Ramirez L."/>
            <person name="Alfaro M."/>
            <person name="Sun H."/>
            <person name="Tritt A."/>
            <person name="Yoshinaga Y."/>
            <person name="Zwiers L.-H."/>
            <person name="Turgeon B."/>
            <person name="Goodwin S."/>
            <person name="Spatafora J."/>
            <person name="Crous P."/>
            <person name="Grigoriev I."/>
        </authorList>
    </citation>
    <scope>NUCLEOTIDE SEQUENCE</scope>
    <source>
        <strain evidence="2">ATCC 16933</strain>
    </source>
</reference>
<proteinExistence type="predicted"/>
<keyword evidence="3" id="KW-1185">Reference proteome</keyword>
<protein>
    <submittedName>
        <fullName evidence="2">Uncharacterized protein</fullName>
    </submittedName>
</protein>
<evidence type="ECO:0000256" key="1">
    <source>
        <dbReference type="SAM" id="MobiDB-lite"/>
    </source>
</evidence>
<dbReference type="Proteomes" id="UP000799766">
    <property type="component" value="Unassembled WGS sequence"/>
</dbReference>
<organism evidence="2 3">
    <name type="scientific">Lineolata rhizophorae</name>
    <dbReference type="NCBI Taxonomy" id="578093"/>
    <lineage>
        <taxon>Eukaryota</taxon>
        <taxon>Fungi</taxon>
        <taxon>Dikarya</taxon>
        <taxon>Ascomycota</taxon>
        <taxon>Pezizomycotina</taxon>
        <taxon>Dothideomycetes</taxon>
        <taxon>Dothideomycetes incertae sedis</taxon>
        <taxon>Lineolatales</taxon>
        <taxon>Lineolataceae</taxon>
        <taxon>Lineolata</taxon>
    </lineage>
</organism>
<name>A0A6A6PDP8_9PEZI</name>
<dbReference type="EMBL" id="MU001670">
    <property type="protein sequence ID" value="KAF2461877.1"/>
    <property type="molecule type" value="Genomic_DNA"/>
</dbReference>